<evidence type="ECO:0000313" key="2">
    <source>
        <dbReference type="EMBL" id="UZG51871.1"/>
    </source>
</evidence>
<sequence>MLSRKILKITFISFLGLVLIILLFLGLRINSYKIFITSLVDGEKQIGLNKNMTGFATDFPYIYSNGDFGIVVVNVLPYGTVRIIPNHKGFSKTFESPGDGNLESLQRAYGDELIILESIDQFSEDERKIISDITKKDSKPRYDRDTWVTRSY</sequence>
<protein>
    <submittedName>
        <fullName evidence="2">Uncharacterized protein</fullName>
    </submittedName>
</protein>
<accession>A0AA47AIL7</accession>
<reference evidence="2" key="1">
    <citation type="submission" date="2022-11" db="EMBL/GenBank/DDBJ databases">
        <title>Complete genome sequence of Veillonella rogosae KCOM 3468 isolated from human Subgingival dental plaque of Chronic peridontitis Lesion.</title>
        <authorList>
            <person name="Park S.-N."/>
            <person name="Lim Y.K."/>
            <person name="Kook J.-K."/>
        </authorList>
    </citation>
    <scope>NUCLEOTIDE SEQUENCE</scope>
    <source>
        <strain evidence="2">KCOM 3468</strain>
    </source>
</reference>
<keyword evidence="1" id="KW-1133">Transmembrane helix</keyword>
<gene>
    <name evidence="2" type="ORF">OKW85_04545</name>
</gene>
<organism evidence="2 3">
    <name type="scientific">Veillonella rogosae</name>
    <dbReference type="NCBI Taxonomy" id="423477"/>
    <lineage>
        <taxon>Bacteria</taxon>
        <taxon>Bacillati</taxon>
        <taxon>Bacillota</taxon>
        <taxon>Negativicutes</taxon>
        <taxon>Veillonellales</taxon>
        <taxon>Veillonellaceae</taxon>
        <taxon>Veillonella</taxon>
    </lineage>
</organism>
<keyword evidence="1" id="KW-0812">Transmembrane</keyword>
<proteinExistence type="predicted"/>
<dbReference type="RefSeq" id="WP_265139018.1">
    <property type="nucleotide sequence ID" value="NZ_CP110418.1"/>
</dbReference>
<evidence type="ECO:0000313" key="3">
    <source>
        <dbReference type="Proteomes" id="UP001164244"/>
    </source>
</evidence>
<dbReference type="Proteomes" id="UP001164244">
    <property type="component" value="Chromosome"/>
</dbReference>
<evidence type="ECO:0000256" key="1">
    <source>
        <dbReference type="SAM" id="Phobius"/>
    </source>
</evidence>
<keyword evidence="1" id="KW-0472">Membrane</keyword>
<dbReference type="AlphaFoldDB" id="A0AA47AIL7"/>
<feature type="transmembrane region" description="Helical" evidence="1">
    <location>
        <begin position="6"/>
        <end position="27"/>
    </location>
</feature>
<dbReference type="KEGG" id="vrg:OKW85_04545"/>
<dbReference type="EMBL" id="CP110418">
    <property type="protein sequence ID" value="UZG51871.1"/>
    <property type="molecule type" value="Genomic_DNA"/>
</dbReference>
<name>A0AA47AIL7_9FIRM</name>